<sequence>MLTKYRLINPLLYLVHGENPMPVPLKIETNSTVDTLFEAAAGKKDTSGLLFYEIETIPHFLVIFWKVTGPTTAGSYTSNRFYVDFIAGEKFRFFNEEFLKKIYLERKSYSEQTNEASDFNVKAVPLIVPGTPALNRLKITIRAQMTTEKDSKLTVEINDNLSPVAASQLYRRATPATLIGLGLASTFLNLVFKHMTKYIPSQETGTILLENVSKENSLINPSWFINAGHTSSVVPWEIKPSEKGSISFVSPFSGKKVQETFSHTVHFLSYQIDGTNYHLIIGSWFPWKVSKGHKTFTLFVMENTLPDTRSMKDVLSFLGEGLRKKDGDVSQLNAYLATNPMAKNIISSIPDHKVHGVESSKLERYMEWQYPIFTPTINTVRGEKYHIKIVAAVGYGNAFGLAVTVEVVAGTSINEESFLKQNPQIYQKSSAKALRHLETGLARGASSRTGSTATMMSATGRTAMRMSGMRAPETATPVAQRPRYDMPANGNLSTGPAATGMYVTQTFPTLATRKTPSNMAAKTVVKKSAKISRGRALLTDIVTQRTQAKRLN</sequence>
<reference evidence="1" key="1">
    <citation type="submission" date="2020-04" db="EMBL/GenBank/DDBJ databases">
        <authorList>
            <person name="Alioto T."/>
            <person name="Alioto T."/>
            <person name="Gomez Garrido J."/>
        </authorList>
    </citation>
    <scope>NUCLEOTIDE SEQUENCE</scope>
    <source>
        <strain evidence="1">A484AB</strain>
    </source>
</reference>
<organism evidence="1 2">
    <name type="scientific">Paramuricea clavata</name>
    <name type="common">Red gorgonian</name>
    <name type="synonym">Violescent sea-whip</name>
    <dbReference type="NCBI Taxonomy" id="317549"/>
    <lineage>
        <taxon>Eukaryota</taxon>
        <taxon>Metazoa</taxon>
        <taxon>Cnidaria</taxon>
        <taxon>Anthozoa</taxon>
        <taxon>Octocorallia</taxon>
        <taxon>Malacalcyonacea</taxon>
        <taxon>Plexauridae</taxon>
        <taxon>Paramuricea</taxon>
    </lineage>
</organism>
<dbReference type="OrthoDB" id="5952455at2759"/>
<evidence type="ECO:0000313" key="1">
    <source>
        <dbReference type="EMBL" id="CAB4008777.1"/>
    </source>
</evidence>
<dbReference type="AlphaFoldDB" id="A0A7D9EET4"/>
<protein>
    <submittedName>
        <fullName evidence="1">Uncharacterized protein</fullName>
    </submittedName>
</protein>
<accession>A0A7D9EET4</accession>
<dbReference type="Proteomes" id="UP001152795">
    <property type="component" value="Unassembled WGS sequence"/>
</dbReference>
<comment type="caution">
    <text evidence="1">The sequence shown here is derived from an EMBL/GenBank/DDBJ whole genome shotgun (WGS) entry which is preliminary data.</text>
</comment>
<name>A0A7D9EET4_PARCT</name>
<keyword evidence="2" id="KW-1185">Reference proteome</keyword>
<gene>
    <name evidence="1" type="ORF">PACLA_8A057807</name>
</gene>
<dbReference type="EMBL" id="CACRXK020006226">
    <property type="protein sequence ID" value="CAB4008777.1"/>
    <property type="molecule type" value="Genomic_DNA"/>
</dbReference>
<evidence type="ECO:0000313" key="2">
    <source>
        <dbReference type="Proteomes" id="UP001152795"/>
    </source>
</evidence>
<proteinExistence type="predicted"/>